<dbReference type="GeneID" id="18502796"/>
<gene>
    <name evidence="2" type="primary">34</name>
    <name evidence="2" type="ORF">PBI_EAGLEEYE_34</name>
</gene>
<dbReference type="Proteomes" id="UP000019119">
    <property type="component" value="Segment"/>
</dbReference>
<dbReference type="KEGG" id="vg:18502796"/>
<dbReference type="OrthoDB" id="17225at10239"/>
<keyword evidence="3" id="KW-1185">Reference proteome</keyword>
<proteinExistence type="predicted"/>
<evidence type="ECO:0000313" key="3">
    <source>
        <dbReference type="Proteomes" id="UP000019119"/>
    </source>
</evidence>
<sequence>MPTATRLDTDMSAWPPGTQHFSTSDGEYLAVISDPGMQVLGGELIVAIAGHALVVPPTVIIACDKDGVATSMERLHTLMPGTSHEDALRQVGYLIS</sequence>
<evidence type="ECO:0000313" key="2">
    <source>
        <dbReference type="EMBL" id="AHG23814.1"/>
    </source>
</evidence>
<dbReference type="InterPro" id="IPR055994">
    <property type="entry name" value="DUF7572"/>
</dbReference>
<evidence type="ECO:0000259" key="1">
    <source>
        <dbReference type="Pfam" id="PF24457"/>
    </source>
</evidence>
<dbReference type="Pfam" id="PF24457">
    <property type="entry name" value="DUF7572"/>
    <property type="match status" value="1"/>
</dbReference>
<protein>
    <recommendedName>
        <fullName evidence="1">DUF7572 domain-containing protein</fullName>
    </recommendedName>
</protein>
<reference evidence="2 3" key="1">
    <citation type="submission" date="2013-11" db="EMBL/GenBank/DDBJ databases">
        <authorList>
            <person name="Awa H."/>
            <person name="Bernal J.T."/>
            <person name="Coelho R.E."/>
            <person name="Culpepper S.C."/>
            <person name="Devaraju V.S."/>
            <person name="Higgins R.T."/>
            <person name="Husein A.J."/>
            <person name="Johnston E.M."/>
            <person name="Jung J.A."/>
            <person name="Kanani-Hendijani T.A."/>
            <person name="Knapp R.E."/>
            <person name="Lepiocha N."/>
            <person name="McCarter A.J."/>
            <person name="Merlau P.R."/>
            <person name="Monfared M.S."/>
            <person name="Olney H.P."/>
            <person name="Pineda M.R."/>
            <person name="Pizzini S.E."/>
            <person name="Roberson D.J."/>
            <person name="Rodriguez J."/>
            <person name="Simpson N.A."/>
            <person name="Stevens S.C."/>
            <person name="Stroub-Tahmassi C.A."/>
            <person name="Syed N."/>
            <person name="Torres S.E."/>
            <person name="Townsend C.W."/>
            <person name="White X.E."/>
            <person name="Willette C.E."/>
            <person name="Deming K.E."/>
            <person name="Simon S.E."/>
            <person name="Benjamin R.C."/>
            <person name="Hughes L.E."/>
            <person name="Hale R.H."/>
            <person name="Lamson-Kim T."/>
            <person name="Visi D.H."/>
            <person name="Allen M.S."/>
            <person name="Bradley K.W."/>
            <person name="Clarke D.Q."/>
            <person name="Lewis M.F."/>
            <person name="Barker L.P."/>
            <person name="Bailey C."/>
            <person name="Asai D.J."/>
            <person name="Garber M.L."/>
            <person name="Bowman C.A."/>
            <person name="Russell D.A."/>
            <person name="Pope W.H."/>
            <person name="Jacobs-Sera D."/>
            <person name="Hendrix R.W."/>
            <person name="Hatfull G.F."/>
        </authorList>
    </citation>
    <scope>NUCLEOTIDE SEQUENCE [LARGE SCALE GENOMIC DNA]</scope>
</reference>
<organism evidence="2 3">
    <name type="scientific">Mycobacterium phage EagleEye</name>
    <dbReference type="NCBI Taxonomy" id="1429759"/>
    <lineage>
        <taxon>Viruses</taxon>
        <taxon>Duplodnaviria</taxon>
        <taxon>Heunggongvirae</taxon>
        <taxon>Uroviricota</taxon>
        <taxon>Caudoviricetes</taxon>
        <taxon>Eagleeyevirus</taxon>
        <taxon>Eagleeyevirus eagleeye</taxon>
    </lineage>
</organism>
<feature type="domain" description="DUF7572" evidence="1">
    <location>
        <begin position="3"/>
        <end position="93"/>
    </location>
</feature>
<dbReference type="EMBL" id="KF861510">
    <property type="protein sequence ID" value="AHG23814.1"/>
    <property type="molecule type" value="Genomic_DNA"/>
</dbReference>
<name>W0LMP7_9CAUD</name>
<dbReference type="RefSeq" id="YP_009005776.1">
    <property type="nucleotide sequence ID" value="NC_023564.1"/>
</dbReference>
<accession>W0LMP7</accession>